<dbReference type="PRINTS" id="PR01802">
    <property type="entry name" value="SYNEMBRYN"/>
</dbReference>
<protein>
    <recommendedName>
        <fullName evidence="8">Synembryn</fullName>
    </recommendedName>
</protein>
<comment type="subcellular location">
    <subcellularLocation>
        <location evidence="1">Cytoplasm</location>
        <location evidence="1">Cell cortex</location>
    </subcellularLocation>
</comment>
<keyword evidence="4" id="KW-0344">Guanine-nucleotide releasing factor</keyword>
<comment type="similarity">
    <text evidence="2">Belongs to the synembryn family.</text>
</comment>
<dbReference type="InterPro" id="IPR008376">
    <property type="entry name" value="Chaperone_Ric-8_A/B"/>
</dbReference>
<dbReference type="PANTHER" id="PTHR12425">
    <property type="entry name" value="SYNEMBRYN"/>
    <property type="match status" value="1"/>
</dbReference>
<accession>A0AAW1TZS3</accession>
<dbReference type="GO" id="GO:0007186">
    <property type="term" value="P:G protein-coupled receptor signaling pathway"/>
    <property type="evidence" value="ECO:0007669"/>
    <property type="project" value="TreeGrafter"/>
</dbReference>
<reference evidence="6 7" key="1">
    <citation type="submission" date="2023-03" db="EMBL/GenBank/DDBJ databases">
        <title>Genome insight into feeding habits of ladybird beetles.</title>
        <authorList>
            <person name="Li H.-S."/>
            <person name="Huang Y.-H."/>
            <person name="Pang H."/>
        </authorList>
    </citation>
    <scope>NUCLEOTIDE SEQUENCE [LARGE SCALE GENOMIC DNA]</scope>
    <source>
        <strain evidence="6">SYSU_2023b</strain>
        <tissue evidence="6">Whole body</tissue>
    </source>
</reference>
<dbReference type="EMBL" id="JARQZJ010000034">
    <property type="protein sequence ID" value="KAK9875783.1"/>
    <property type="molecule type" value="Genomic_DNA"/>
</dbReference>
<name>A0AAW1TZS3_9CUCU</name>
<dbReference type="AlphaFoldDB" id="A0AAW1TZS3"/>
<evidence type="ECO:0000313" key="7">
    <source>
        <dbReference type="Proteomes" id="UP001431783"/>
    </source>
</evidence>
<evidence type="ECO:0000256" key="2">
    <source>
        <dbReference type="ARBA" id="ARBA00009049"/>
    </source>
</evidence>
<evidence type="ECO:0008006" key="8">
    <source>
        <dbReference type="Google" id="ProtNLM"/>
    </source>
</evidence>
<dbReference type="InterPro" id="IPR016024">
    <property type="entry name" value="ARM-type_fold"/>
</dbReference>
<sequence>MDIENIKLIIGAKDDCSTDALKIFIDKSEKVFTFPNLDEIIRKDLWNRIYNLASCTSDEQTQAYCFSALRILGRDQKLLDILILENDWLGLIKKCCGLDDPDFQFTDKNKFVAVEAEKSLCNLVRNSQKVAKKCCENDILYNIIDRMKLYKNCSFPAEIKFFDVKLVFIITALCPASRKTLRDEKNAVFYHVDVLHHILDSSRTYNANDIISLNDESVNLSCELLKSLFNLTVHVKIDENDMNMYKDLMKLLREYLLISTDPKEKSNILHNDVINLLTNMPNQCYSKLIPSMEDRNEKVLEYRGHNVECLKQILEILKKKLINDGSVTQQHEILSPILTVMYKGACAESIIRKYLRSEILPPLKDVHSRPEDGSTLRNYLCRLLTSPMTCLRDIVAEFLFVLCKMNVRRMIKYTGYGNAAGLFAQRGLLGCQQDEEASKFSSDSEDSETEEYAEHKHEINPVLGCYEPPRSDAMADMTDEQKEYEAMKLVQLMDNLTKSGTIKPCRVGKDGKPEPIEHVLQLREHLKNQKYSQEDSDSD</sequence>
<dbReference type="Pfam" id="PF10165">
    <property type="entry name" value="Ric8"/>
    <property type="match status" value="1"/>
</dbReference>
<evidence type="ECO:0000256" key="5">
    <source>
        <dbReference type="ARBA" id="ARBA00023186"/>
    </source>
</evidence>
<dbReference type="SUPFAM" id="SSF48371">
    <property type="entry name" value="ARM repeat"/>
    <property type="match status" value="1"/>
</dbReference>
<dbReference type="GO" id="GO:0001965">
    <property type="term" value="F:G-protein alpha-subunit binding"/>
    <property type="evidence" value="ECO:0007669"/>
    <property type="project" value="TreeGrafter"/>
</dbReference>
<dbReference type="Proteomes" id="UP001431783">
    <property type="component" value="Unassembled WGS sequence"/>
</dbReference>
<dbReference type="InterPro" id="IPR011989">
    <property type="entry name" value="ARM-like"/>
</dbReference>
<dbReference type="GO" id="GO:0005938">
    <property type="term" value="C:cell cortex"/>
    <property type="evidence" value="ECO:0007669"/>
    <property type="project" value="UniProtKB-SubCell"/>
</dbReference>
<proteinExistence type="inferred from homology"/>
<dbReference type="GO" id="GO:0005085">
    <property type="term" value="F:guanyl-nucleotide exchange factor activity"/>
    <property type="evidence" value="ECO:0007669"/>
    <property type="project" value="UniProtKB-KW"/>
</dbReference>
<dbReference type="PANTHER" id="PTHR12425:SF5">
    <property type="entry name" value="SYNEMBRYN"/>
    <property type="match status" value="1"/>
</dbReference>
<evidence type="ECO:0000256" key="3">
    <source>
        <dbReference type="ARBA" id="ARBA00022490"/>
    </source>
</evidence>
<evidence type="ECO:0000256" key="1">
    <source>
        <dbReference type="ARBA" id="ARBA00004544"/>
    </source>
</evidence>
<comment type="caution">
    <text evidence="6">The sequence shown here is derived from an EMBL/GenBank/DDBJ whole genome shotgun (WGS) entry which is preliminary data.</text>
</comment>
<gene>
    <name evidence="6" type="ORF">WA026_009575</name>
</gene>
<keyword evidence="5" id="KW-0143">Chaperone</keyword>
<evidence type="ECO:0000313" key="6">
    <source>
        <dbReference type="EMBL" id="KAK9875783.1"/>
    </source>
</evidence>
<evidence type="ECO:0000256" key="4">
    <source>
        <dbReference type="ARBA" id="ARBA00022658"/>
    </source>
</evidence>
<dbReference type="InterPro" id="IPR019318">
    <property type="entry name" value="Gua_nucleotide_exch_fac_Ric8"/>
</dbReference>
<organism evidence="6 7">
    <name type="scientific">Henosepilachna vigintioctopunctata</name>
    <dbReference type="NCBI Taxonomy" id="420089"/>
    <lineage>
        <taxon>Eukaryota</taxon>
        <taxon>Metazoa</taxon>
        <taxon>Ecdysozoa</taxon>
        <taxon>Arthropoda</taxon>
        <taxon>Hexapoda</taxon>
        <taxon>Insecta</taxon>
        <taxon>Pterygota</taxon>
        <taxon>Neoptera</taxon>
        <taxon>Endopterygota</taxon>
        <taxon>Coleoptera</taxon>
        <taxon>Polyphaga</taxon>
        <taxon>Cucujiformia</taxon>
        <taxon>Coccinelloidea</taxon>
        <taxon>Coccinellidae</taxon>
        <taxon>Epilachninae</taxon>
        <taxon>Epilachnini</taxon>
        <taxon>Henosepilachna</taxon>
    </lineage>
</organism>
<keyword evidence="7" id="KW-1185">Reference proteome</keyword>
<dbReference type="Gene3D" id="1.25.10.10">
    <property type="entry name" value="Leucine-rich Repeat Variant"/>
    <property type="match status" value="1"/>
</dbReference>
<keyword evidence="3" id="KW-0963">Cytoplasm</keyword>